<organism evidence="1 2">
    <name type="scientific">Sagittula salina</name>
    <dbReference type="NCBI Taxonomy" id="2820268"/>
    <lineage>
        <taxon>Bacteria</taxon>
        <taxon>Pseudomonadati</taxon>
        <taxon>Pseudomonadota</taxon>
        <taxon>Alphaproteobacteria</taxon>
        <taxon>Rhodobacterales</taxon>
        <taxon>Roseobacteraceae</taxon>
        <taxon>Sagittula</taxon>
    </lineage>
</organism>
<evidence type="ECO:0000313" key="2">
    <source>
        <dbReference type="Proteomes" id="UP000675940"/>
    </source>
</evidence>
<name>A0A940MTF1_9RHOB</name>
<dbReference type="RefSeq" id="WP_209361578.1">
    <property type="nucleotide sequence ID" value="NZ_JAGISH010000007.1"/>
</dbReference>
<dbReference type="Proteomes" id="UP000675940">
    <property type="component" value="Unassembled WGS sequence"/>
</dbReference>
<protein>
    <recommendedName>
        <fullName evidence="3">TnsA endonuclease N-terminal domain-containing protein</fullName>
    </recommendedName>
</protein>
<accession>A0A940MTF1</accession>
<gene>
    <name evidence="1" type="ORF">J5474_14330</name>
</gene>
<dbReference type="AlphaFoldDB" id="A0A940MTF1"/>
<sequence>MLTEDTRGPEQFGPAPSLPALKVAPIHGVLPYAGSRNPLTRSDSVKRVSMTIATPMTDWKPQVYHFDGESEYAVALDVLRSPDVFGLEVQLAPIQYFCRRKRKLRNHHFDLRVTFNDGYRRAIYVKNARSLARRSTIDEIEDIFAAATGVIADECIVVNADDYTRAYRDNLRRIWDMMQAVDAEADAVVEAAARNGSYCYLSDLIALCDIEDWRAYRAALRLIGRGILRTDLHGVCAYTSLVELAA</sequence>
<dbReference type="EMBL" id="JAGISH010000007">
    <property type="protein sequence ID" value="MBP0483657.1"/>
    <property type="molecule type" value="Genomic_DNA"/>
</dbReference>
<proteinExistence type="predicted"/>
<keyword evidence="2" id="KW-1185">Reference proteome</keyword>
<reference evidence="1" key="1">
    <citation type="submission" date="2021-03" db="EMBL/GenBank/DDBJ databases">
        <title>Sagittula salina sp. nov. strain M10.9X isolated from the marine waste.</title>
        <authorList>
            <person name="Satari L."/>
            <person name="Molina-Menor E."/>
            <person name="Vidal-Verdu A."/>
            <person name="Pascual J."/>
            <person name="Pereto J."/>
            <person name="Porcar M."/>
        </authorList>
    </citation>
    <scope>NUCLEOTIDE SEQUENCE</scope>
    <source>
        <strain evidence="1">M10.9X</strain>
    </source>
</reference>
<comment type="caution">
    <text evidence="1">The sequence shown here is derived from an EMBL/GenBank/DDBJ whole genome shotgun (WGS) entry which is preliminary data.</text>
</comment>
<evidence type="ECO:0000313" key="1">
    <source>
        <dbReference type="EMBL" id="MBP0483657.1"/>
    </source>
</evidence>
<evidence type="ECO:0008006" key="3">
    <source>
        <dbReference type="Google" id="ProtNLM"/>
    </source>
</evidence>